<dbReference type="PANTHER" id="PTHR33021:SF193">
    <property type="entry name" value="OS06G0218600 PROTEIN"/>
    <property type="match status" value="1"/>
</dbReference>
<dbReference type="FunFam" id="2.60.40.420:FF:000003">
    <property type="entry name" value="Blue copper"/>
    <property type="match status" value="1"/>
</dbReference>
<evidence type="ECO:0000256" key="5">
    <source>
        <dbReference type="ARBA" id="ARBA00023180"/>
    </source>
</evidence>
<feature type="region of interest" description="Disordered" evidence="6">
    <location>
        <begin position="127"/>
        <end position="183"/>
    </location>
</feature>
<keyword evidence="7" id="KW-1133">Transmembrane helix</keyword>
<evidence type="ECO:0000256" key="1">
    <source>
        <dbReference type="ARBA" id="ARBA00022448"/>
    </source>
</evidence>
<feature type="signal peptide" evidence="8">
    <location>
        <begin position="1"/>
        <end position="23"/>
    </location>
</feature>
<keyword evidence="8" id="KW-0732">Signal</keyword>
<evidence type="ECO:0000256" key="3">
    <source>
        <dbReference type="ARBA" id="ARBA00022982"/>
    </source>
</evidence>
<keyword evidence="2" id="KW-0479">Metal-binding</keyword>
<dbReference type="GO" id="GO:0005886">
    <property type="term" value="C:plasma membrane"/>
    <property type="evidence" value="ECO:0007669"/>
    <property type="project" value="TreeGrafter"/>
</dbReference>
<gene>
    <name evidence="10" type="ORF">VNO80_06392</name>
</gene>
<evidence type="ECO:0000256" key="7">
    <source>
        <dbReference type="SAM" id="Phobius"/>
    </source>
</evidence>
<dbReference type="Pfam" id="PF02298">
    <property type="entry name" value="Cu_bind_like"/>
    <property type="match status" value="1"/>
</dbReference>
<organism evidence="10 11">
    <name type="scientific">Phaseolus coccineus</name>
    <name type="common">Scarlet runner bean</name>
    <name type="synonym">Phaseolus multiflorus</name>
    <dbReference type="NCBI Taxonomy" id="3886"/>
    <lineage>
        <taxon>Eukaryota</taxon>
        <taxon>Viridiplantae</taxon>
        <taxon>Streptophyta</taxon>
        <taxon>Embryophyta</taxon>
        <taxon>Tracheophyta</taxon>
        <taxon>Spermatophyta</taxon>
        <taxon>Magnoliopsida</taxon>
        <taxon>eudicotyledons</taxon>
        <taxon>Gunneridae</taxon>
        <taxon>Pentapetalae</taxon>
        <taxon>rosids</taxon>
        <taxon>fabids</taxon>
        <taxon>Fabales</taxon>
        <taxon>Fabaceae</taxon>
        <taxon>Papilionoideae</taxon>
        <taxon>50 kb inversion clade</taxon>
        <taxon>NPAAA clade</taxon>
        <taxon>indigoferoid/millettioid clade</taxon>
        <taxon>Phaseoleae</taxon>
        <taxon>Phaseolus</taxon>
    </lineage>
</organism>
<feature type="transmembrane region" description="Helical" evidence="7">
    <location>
        <begin position="185"/>
        <end position="206"/>
    </location>
</feature>
<keyword evidence="7" id="KW-0472">Membrane</keyword>
<dbReference type="InterPro" id="IPR003245">
    <property type="entry name" value="Phytocyanin_dom"/>
</dbReference>
<sequence length="208" mass="21273">MASSVSLVFIVSLALNMAMPTLAATHTVGDTSGWTIGGDYSTWASGLKFRVGDSLVFNYGPGHTVDEVTQSDYKSCTTGNSLSTDSSGATTITLKTAGTHHFICAAPGHCQGGMKLTVKVKAKKVSDSAAAPSPAKDSPSDTDNTKDTPTTSTTTSTTPTSTTPSTSTSSTTTATSSHTSSATPGSPICGAMFIVCWISYLVLRLLGI</sequence>
<evidence type="ECO:0000313" key="11">
    <source>
        <dbReference type="Proteomes" id="UP001374584"/>
    </source>
</evidence>
<feature type="domain" description="Phytocyanin" evidence="9">
    <location>
        <begin position="24"/>
        <end position="122"/>
    </location>
</feature>
<dbReference type="GO" id="GO:0009055">
    <property type="term" value="F:electron transfer activity"/>
    <property type="evidence" value="ECO:0007669"/>
    <property type="project" value="InterPro"/>
</dbReference>
<dbReference type="EMBL" id="JAYMYR010000003">
    <property type="protein sequence ID" value="KAK7372999.1"/>
    <property type="molecule type" value="Genomic_DNA"/>
</dbReference>
<keyword evidence="7" id="KW-0812">Transmembrane</keyword>
<evidence type="ECO:0000259" key="9">
    <source>
        <dbReference type="PROSITE" id="PS51485"/>
    </source>
</evidence>
<feature type="compositionally biased region" description="Low complexity" evidence="6">
    <location>
        <begin position="127"/>
        <end position="137"/>
    </location>
</feature>
<evidence type="ECO:0000256" key="6">
    <source>
        <dbReference type="SAM" id="MobiDB-lite"/>
    </source>
</evidence>
<dbReference type="AlphaFoldDB" id="A0AAN9NM23"/>
<reference evidence="10 11" key="1">
    <citation type="submission" date="2024-01" db="EMBL/GenBank/DDBJ databases">
        <title>The genomes of 5 underutilized Papilionoideae crops provide insights into root nodulation and disease resistanc.</title>
        <authorList>
            <person name="Jiang F."/>
        </authorList>
    </citation>
    <scope>NUCLEOTIDE SEQUENCE [LARGE SCALE GENOMIC DNA]</scope>
    <source>
        <strain evidence="10">JINMINGXINNONG_FW02</strain>
        <tissue evidence="10">Leaves</tissue>
    </source>
</reference>
<evidence type="ECO:0000256" key="4">
    <source>
        <dbReference type="ARBA" id="ARBA00023008"/>
    </source>
</evidence>
<accession>A0AAN9NM23</accession>
<comment type="caution">
    <text evidence="10">The sequence shown here is derived from an EMBL/GenBank/DDBJ whole genome shotgun (WGS) entry which is preliminary data.</text>
</comment>
<dbReference type="SUPFAM" id="SSF49503">
    <property type="entry name" value="Cupredoxins"/>
    <property type="match status" value="1"/>
</dbReference>
<keyword evidence="3" id="KW-0249">Electron transport</keyword>
<proteinExistence type="predicted"/>
<keyword evidence="1" id="KW-0813">Transport</keyword>
<evidence type="ECO:0000256" key="2">
    <source>
        <dbReference type="ARBA" id="ARBA00022723"/>
    </source>
</evidence>
<dbReference type="Gene3D" id="2.60.40.420">
    <property type="entry name" value="Cupredoxins - blue copper proteins"/>
    <property type="match status" value="1"/>
</dbReference>
<dbReference type="InterPro" id="IPR039391">
    <property type="entry name" value="Phytocyanin-like"/>
</dbReference>
<feature type="compositionally biased region" description="Low complexity" evidence="6">
    <location>
        <begin position="147"/>
        <end position="183"/>
    </location>
</feature>
<dbReference type="PROSITE" id="PS51485">
    <property type="entry name" value="PHYTOCYANIN"/>
    <property type="match status" value="1"/>
</dbReference>
<feature type="chain" id="PRO_5042868155" description="Phytocyanin domain-containing protein" evidence="8">
    <location>
        <begin position="24"/>
        <end position="208"/>
    </location>
</feature>
<name>A0AAN9NM23_PHACN</name>
<dbReference type="InterPro" id="IPR008972">
    <property type="entry name" value="Cupredoxin"/>
</dbReference>
<keyword evidence="5" id="KW-0325">Glycoprotein</keyword>
<keyword evidence="4" id="KW-0186">Copper</keyword>
<dbReference type="CDD" id="cd04216">
    <property type="entry name" value="Phytocyanin"/>
    <property type="match status" value="1"/>
</dbReference>
<dbReference type="PANTHER" id="PTHR33021">
    <property type="entry name" value="BLUE COPPER PROTEIN"/>
    <property type="match status" value="1"/>
</dbReference>
<evidence type="ECO:0000313" key="10">
    <source>
        <dbReference type="EMBL" id="KAK7372999.1"/>
    </source>
</evidence>
<dbReference type="Proteomes" id="UP001374584">
    <property type="component" value="Unassembled WGS sequence"/>
</dbReference>
<dbReference type="GO" id="GO:0046872">
    <property type="term" value="F:metal ion binding"/>
    <property type="evidence" value="ECO:0007669"/>
    <property type="project" value="UniProtKB-KW"/>
</dbReference>
<evidence type="ECO:0000256" key="8">
    <source>
        <dbReference type="SAM" id="SignalP"/>
    </source>
</evidence>
<protein>
    <recommendedName>
        <fullName evidence="9">Phytocyanin domain-containing protein</fullName>
    </recommendedName>
</protein>
<keyword evidence="11" id="KW-1185">Reference proteome</keyword>